<evidence type="ECO:0000313" key="3">
    <source>
        <dbReference type="Proteomes" id="UP001652700"/>
    </source>
</evidence>
<dbReference type="Gene3D" id="1.20.1280.50">
    <property type="match status" value="1"/>
</dbReference>
<reference evidence="4" key="1">
    <citation type="submission" date="2025-04" db="UniProtKB">
        <authorList>
            <consortium name="RefSeq"/>
        </authorList>
    </citation>
    <scope>IDENTIFICATION</scope>
    <source>
        <tissue evidence="4">Whole insect</tissue>
    </source>
</reference>
<evidence type="ECO:0000259" key="1">
    <source>
        <dbReference type="PROSITE" id="PS50181"/>
    </source>
</evidence>
<reference evidence="2" key="2">
    <citation type="submission" date="2025-05" db="UniProtKB">
        <authorList>
            <consortium name="EnsemblMetazoa"/>
        </authorList>
    </citation>
    <scope>IDENTIFICATION</scope>
</reference>
<dbReference type="AlphaFoldDB" id="A0A6P7G8F5"/>
<dbReference type="InterPro" id="IPR036322">
    <property type="entry name" value="WD40_repeat_dom_sf"/>
</dbReference>
<dbReference type="RefSeq" id="XP_028145431.1">
    <property type="nucleotide sequence ID" value="XM_028289630.1"/>
</dbReference>
<dbReference type="Proteomes" id="UP001652700">
    <property type="component" value="Unplaced"/>
</dbReference>
<gene>
    <name evidence="4" type="primary">LOC114339005</name>
</gene>
<protein>
    <submittedName>
        <fullName evidence="4">Uncharacterized protein LOC114339005</fullName>
    </submittedName>
</protein>
<dbReference type="PROSITE" id="PS50181">
    <property type="entry name" value="FBOX"/>
    <property type="match status" value="1"/>
</dbReference>
<dbReference type="SUPFAM" id="SSF50978">
    <property type="entry name" value="WD40 repeat-like"/>
    <property type="match status" value="1"/>
</dbReference>
<dbReference type="InterPro" id="IPR036047">
    <property type="entry name" value="F-box-like_dom_sf"/>
</dbReference>
<dbReference type="InParanoid" id="A0A6P7G8F5"/>
<accession>A0A6P7G8F5</accession>
<dbReference type="OrthoDB" id="2095648at2759"/>
<evidence type="ECO:0000313" key="4">
    <source>
        <dbReference type="RefSeq" id="XP_028145431.1"/>
    </source>
</evidence>
<sequence length="415" mass="48171">MDYLPTEIIERILRYCDGKTLLNARKTDEKFKAVVDYLTQKTEIWKCCCNEDIPKNQLIEYLQRYNEESYDKWLNIYINWSSWENPKQVVCDIILSPVEVPKISCMAVSRHFIAVGSQDGRLRIFTNQWKIVFSARLLAVRINSLTFIESEHDAKGIDMCLALSFNNGLNIFCFDGLYSNHLEVHDVKSHSVYKNFICYEKIGGRITIAKLKSIEGGRRELSEIWFSRIYSPSSLSCMKMWDGVCTFLINNEVKIIEYGTIEGSTMDLMKKKTKISFNFPLSDTSVTQILRNDVIISLSKCEDFLNCNLIEFFLLGENDKCSKKAFSIWEIFKCFITCIYVYGNTLILGTDVGSIYIYSVSSWKNLDLRNYSHKLLIGKHPITCMDVKEMQNERRIYVATRINIHEVSGFLPNVY</sequence>
<feature type="domain" description="F-box" evidence="1">
    <location>
        <begin position="1"/>
        <end position="48"/>
    </location>
</feature>
<organism evidence="4">
    <name type="scientific">Diabrotica virgifera virgifera</name>
    <name type="common">western corn rootworm</name>
    <dbReference type="NCBI Taxonomy" id="50390"/>
    <lineage>
        <taxon>Eukaryota</taxon>
        <taxon>Metazoa</taxon>
        <taxon>Ecdysozoa</taxon>
        <taxon>Arthropoda</taxon>
        <taxon>Hexapoda</taxon>
        <taxon>Insecta</taxon>
        <taxon>Pterygota</taxon>
        <taxon>Neoptera</taxon>
        <taxon>Endopterygota</taxon>
        <taxon>Coleoptera</taxon>
        <taxon>Polyphaga</taxon>
        <taxon>Cucujiformia</taxon>
        <taxon>Chrysomeloidea</taxon>
        <taxon>Chrysomelidae</taxon>
        <taxon>Galerucinae</taxon>
        <taxon>Diabroticina</taxon>
        <taxon>Diabroticites</taxon>
        <taxon>Diabrotica</taxon>
    </lineage>
</organism>
<keyword evidence="3" id="KW-1185">Reference proteome</keyword>
<dbReference type="SUPFAM" id="SSF81383">
    <property type="entry name" value="F-box domain"/>
    <property type="match status" value="1"/>
</dbReference>
<dbReference type="EnsemblMetazoa" id="XM_050656668.1">
    <property type="protein sequence ID" value="XP_050512625.1"/>
    <property type="gene ID" value="LOC126888417"/>
</dbReference>
<name>A0A6P7G8F5_DIAVI</name>
<evidence type="ECO:0000313" key="2">
    <source>
        <dbReference type="EnsemblMetazoa" id="XP_050512625.1"/>
    </source>
</evidence>
<proteinExistence type="predicted"/>
<dbReference type="InterPro" id="IPR001810">
    <property type="entry name" value="F-box_dom"/>
</dbReference>